<feature type="compositionally biased region" description="Basic and acidic residues" evidence="1">
    <location>
        <begin position="163"/>
        <end position="174"/>
    </location>
</feature>
<feature type="region of interest" description="Disordered" evidence="1">
    <location>
        <begin position="163"/>
        <end position="193"/>
    </location>
</feature>
<feature type="compositionally biased region" description="Basic and acidic residues" evidence="1">
    <location>
        <begin position="93"/>
        <end position="104"/>
    </location>
</feature>
<keyword evidence="3" id="KW-1185">Reference proteome</keyword>
<name>A0ABY9X1S7_9BACT</name>
<dbReference type="EMBL" id="CP043494">
    <property type="protein sequence ID" value="WNG49361.1"/>
    <property type="molecule type" value="Genomic_DNA"/>
</dbReference>
<evidence type="ECO:0000313" key="2">
    <source>
        <dbReference type="EMBL" id="WNG49361.1"/>
    </source>
</evidence>
<sequence>MYKLNTMSPSLSAARIRLPSNPSLSAATASSEVAGIAGAATLGGALGTSGLRRGVVDAFEAGGLQGARLGLPAAEKKDTFERAASDGTAIPKPTDKRPRGDTRSAAEIVKDSPVLSKLGRQKDIKFEQLCKQTGVDPKLSLTDSRQNPDAVYRMTKVLEYIDSSKDSSGGDRTSKVKGGRGDGNIEGITKSGDARHGTEAGLLKDFAEKGYGALNAEHRLDTTSDTHVKKDGSNKDNFQWFAGEAGKKLWFIPGVSNVLTGIGESEGGFLGALEGGLGGVVKTWKGAAEGVFGALTTGRVNPLSMALGAYTGALGETDAAPEEVKDLVNMLP</sequence>
<dbReference type="Proteomes" id="UP001611383">
    <property type="component" value="Chromosome"/>
</dbReference>
<feature type="region of interest" description="Disordered" evidence="1">
    <location>
        <begin position="82"/>
        <end position="104"/>
    </location>
</feature>
<reference evidence="2 3" key="1">
    <citation type="submission" date="2019-08" db="EMBL/GenBank/DDBJ databases">
        <title>Archangium and Cystobacter genomes.</title>
        <authorList>
            <person name="Chen I.-C.K."/>
            <person name="Wielgoss S."/>
        </authorList>
    </citation>
    <scope>NUCLEOTIDE SEQUENCE [LARGE SCALE GENOMIC DNA]</scope>
    <source>
        <strain evidence="2 3">Cbm 6</strain>
    </source>
</reference>
<gene>
    <name evidence="2" type="ORF">F0U60_38515</name>
</gene>
<protein>
    <submittedName>
        <fullName evidence="2">Uncharacterized protein</fullName>
    </submittedName>
</protein>
<proteinExistence type="predicted"/>
<accession>A0ABY9X1S7</accession>
<evidence type="ECO:0000313" key="3">
    <source>
        <dbReference type="Proteomes" id="UP001611383"/>
    </source>
</evidence>
<organism evidence="2 3">
    <name type="scientific">Archangium minus</name>
    <dbReference type="NCBI Taxonomy" id="83450"/>
    <lineage>
        <taxon>Bacteria</taxon>
        <taxon>Pseudomonadati</taxon>
        <taxon>Myxococcota</taxon>
        <taxon>Myxococcia</taxon>
        <taxon>Myxococcales</taxon>
        <taxon>Cystobacterineae</taxon>
        <taxon>Archangiaceae</taxon>
        <taxon>Archangium</taxon>
    </lineage>
</organism>
<evidence type="ECO:0000256" key="1">
    <source>
        <dbReference type="SAM" id="MobiDB-lite"/>
    </source>
</evidence>